<comment type="caution">
    <text evidence="9">The sequence shown here is derived from an EMBL/GenBank/DDBJ whole genome shotgun (WGS) entry which is preliminary data.</text>
</comment>
<evidence type="ECO:0000256" key="2">
    <source>
        <dbReference type="ARBA" id="ARBA00007776"/>
    </source>
</evidence>
<feature type="transmembrane region" description="Helical" evidence="8">
    <location>
        <begin position="67"/>
        <end position="91"/>
    </location>
</feature>
<dbReference type="GO" id="GO:0005886">
    <property type="term" value="C:plasma membrane"/>
    <property type="evidence" value="ECO:0007669"/>
    <property type="project" value="UniProtKB-SubCell"/>
</dbReference>
<dbReference type="EMBL" id="WTVA01000003">
    <property type="protein sequence ID" value="MZR22189.1"/>
    <property type="molecule type" value="Genomic_DNA"/>
</dbReference>
<feature type="transmembrane region" description="Helical" evidence="8">
    <location>
        <begin position="142"/>
        <end position="163"/>
    </location>
</feature>
<name>A0A845ME94_9PROT</name>
<evidence type="ECO:0000256" key="5">
    <source>
        <dbReference type="ARBA" id="ARBA00022960"/>
    </source>
</evidence>
<dbReference type="InterPro" id="IPR007227">
    <property type="entry name" value="Cell_shape_determining_MreD"/>
</dbReference>
<dbReference type="Pfam" id="PF04093">
    <property type="entry name" value="MreD"/>
    <property type="match status" value="1"/>
</dbReference>
<feature type="transmembrane region" description="Helical" evidence="8">
    <location>
        <begin position="38"/>
        <end position="55"/>
    </location>
</feature>
<accession>A0A845ME94</accession>
<dbReference type="GO" id="GO:0008360">
    <property type="term" value="P:regulation of cell shape"/>
    <property type="evidence" value="ECO:0007669"/>
    <property type="project" value="UniProtKB-KW"/>
</dbReference>
<comment type="subcellular location">
    <subcellularLocation>
        <location evidence="1">Cell membrane</location>
        <topology evidence="1">Multi-pass membrane protein</topology>
    </subcellularLocation>
</comment>
<evidence type="ECO:0000256" key="8">
    <source>
        <dbReference type="SAM" id="Phobius"/>
    </source>
</evidence>
<keyword evidence="4 8" id="KW-0812">Transmembrane</keyword>
<evidence type="ECO:0000256" key="4">
    <source>
        <dbReference type="ARBA" id="ARBA00022692"/>
    </source>
</evidence>
<keyword evidence="3" id="KW-1003">Cell membrane</keyword>
<evidence type="ECO:0000256" key="1">
    <source>
        <dbReference type="ARBA" id="ARBA00004651"/>
    </source>
</evidence>
<keyword evidence="10" id="KW-1185">Reference proteome</keyword>
<comment type="similarity">
    <text evidence="2">Belongs to the MreD family.</text>
</comment>
<evidence type="ECO:0000256" key="7">
    <source>
        <dbReference type="ARBA" id="ARBA00023136"/>
    </source>
</evidence>
<dbReference type="AlphaFoldDB" id="A0A845ME94"/>
<keyword evidence="7 8" id="KW-0472">Membrane</keyword>
<evidence type="ECO:0000256" key="6">
    <source>
        <dbReference type="ARBA" id="ARBA00022989"/>
    </source>
</evidence>
<sequence length="171" mass="18833">MSPTLAYQFNRFLRGSVPFAVTVLLALMSVVPIGIAGYAIVTPSFAAISVFYWSIHRPYLMAPPLCFLLGLLSDCLTGAPLGLSSFLYLLIHGITVSQRRIFIGKSFVLTWFGFALIGFIIAMLSWLIACLYSLALLPLTPILVQFALSLLVFPMFAWGFGMLQNSLLRTT</sequence>
<evidence type="ECO:0000313" key="10">
    <source>
        <dbReference type="Proteomes" id="UP000445696"/>
    </source>
</evidence>
<feature type="transmembrane region" description="Helical" evidence="8">
    <location>
        <begin position="111"/>
        <end position="136"/>
    </location>
</feature>
<protein>
    <submittedName>
        <fullName evidence="9">Rod shape-determining protein MreD</fullName>
    </submittedName>
</protein>
<dbReference type="Proteomes" id="UP000445696">
    <property type="component" value="Unassembled WGS sequence"/>
</dbReference>
<evidence type="ECO:0000313" key="9">
    <source>
        <dbReference type="EMBL" id="MZR22189.1"/>
    </source>
</evidence>
<proteinExistence type="inferred from homology"/>
<organism evidence="9 10">
    <name type="scientific">Sneathiella chungangensis</name>
    <dbReference type="NCBI Taxonomy" id="1418234"/>
    <lineage>
        <taxon>Bacteria</taxon>
        <taxon>Pseudomonadati</taxon>
        <taxon>Pseudomonadota</taxon>
        <taxon>Alphaproteobacteria</taxon>
        <taxon>Sneathiellales</taxon>
        <taxon>Sneathiellaceae</taxon>
        <taxon>Sneathiella</taxon>
    </lineage>
</organism>
<evidence type="ECO:0000256" key="3">
    <source>
        <dbReference type="ARBA" id="ARBA00022475"/>
    </source>
</evidence>
<dbReference type="OrthoDB" id="7161178at2"/>
<gene>
    <name evidence="9" type="primary">mreD</name>
    <name evidence="9" type="ORF">GQF03_07595</name>
</gene>
<reference evidence="9 10" key="1">
    <citation type="journal article" date="2014" name="Int. J. Syst. Evol. Microbiol.">
        <title>Sneathiella chungangensis sp. nov., isolated from a marine sand, and emended description of the genus Sneathiella.</title>
        <authorList>
            <person name="Siamphan C."/>
            <person name="Kim H."/>
            <person name="Lee J.S."/>
            <person name="Kim W."/>
        </authorList>
    </citation>
    <scope>NUCLEOTIDE SEQUENCE [LARGE SCALE GENOMIC DNA]</scope>
    <source>
        <strain evidence="9 10">KCTC 32476</strain>
    </source>
</reference>
<dbReference type="RefSeq" id="WP_161338646.1">
    <property type="nucleotide sequence ID" value="NZ_JBHSDG010000005.1"/>
</dbReference>
<keyword evidence="5" id="KW-0133">Cell shape</keyword>
<dbReference type="NCBIfam" id="TIGR03426">
    <property type="entry name" value="shape_MreD"/>
    <property type="match status" value="1"/>
</dbReference>
<keyword evidence="6 8" id="KW-1133">Transmembrane helix</keyword>